<evidence type="ECO:0000313" key="3">
    <source>
        <dbReference type="EMBL" id="CAG8805998.1"/>
    </source>
</evidence>
<evidence type="ECO:0000259" key="2">
    <source>
        <dbReference type="Pfam" id="PF03732"/>
    </source>
</evidence>
<dbReference type="PANTHER" id="PTHR33223:SF6">
    <property type="entry name" value="CCHC-TYPE DOMAIN-CONTAINING PROTEIN"/>
    <property type="match status" value="1"/>
</dbReference>
<gene>
    <name evidence="3" type="ORF">DERYTH_LOCUS24387</name>
</gene>
<reference evidence="3" key="1">
    <citation type="submission" date="2021-06" db="EMBL/GenBank/DDBJ databases">
        <authorList>
            <person name="Kallberg Y."/>
            <person name="Tangrot J."/>
            <person name="Rosling A."/>
        </authorList>
    </citation>
    <scope>NUCLEOTIDE SEQUENCE</scope>
    <source>
        <strain evidence="3">MA453B</strain>
    </source>
</reference>
<accession>A0A9N9K155</accession>
<feature type="compositionally biased region" description="Acidic residues" evidence="1">
    <location>
        <begin position="171"/>
        <end position="180"/>
    </location>
</feature>
<proteinExistence type="predicted"/>
<organism evidence="3 4">
    <name type="scientific">Dentiscutata erythropus</name>
    <dbReference type="NCBI Taxonomy" id="1348616"/>
    <lineage>
        <taxon>Eukaryota</taxon>
        <taxon>Fungi</taxon>
        <taxon>Fungi incertae sedis</taxon>
        <taxon>Mucoromycota</taxon>
        <taxon>Glomeromycotina</taxon>
        <taxon>Glomeromycetes</taxon>
        <taxon>Diversisporales</taxon>
        <taxon>Gigasporaceae</taxon>
        <taxon>Dentiscutata</taxon>
    </lineage>
</organism>
<keyword evidence="4" id="KW-1185">Reference proteome</keyword>
<evidence type="ECO:0000313" key="4">
    <source>
        <dbReference type="Proteomes" id="UP000789405"/>
    </source>
</evidence>
<feature type="non-terminal residue" evidence="3">
    <location>
        <position position="202"/>
    </location>
</feature>
<dbReference type="EMBL" id="CAJVPY010040730">
    <property type="protein sequence ID" value="CAG8805998.1"/>
    <property type="molecule type" value="Genomic_DNA"/>
</dbReference>
<feature type="domain" description="Retrotransposon gag" evidence="2">
    <location>
        <begin position="26"/>
        <end position="110"/>
    </location>
</feature>
<evidence type="ECO:0000256" key="1">
    <source>
        <dbReference type="SAM" id="MobiDB-lite"/>
    </source>
</evidence>
<feature type="region of interest" description="Disordered" evidence="1">
    <location>
        <begin position="171"/>
        <end position="202"/>
    </location>
</feature>
<dbReference type="AlphaFoldDB" id="A0A9N9K155"/>
<dbReference type="Proteomes" id="UP000789405">
    <property type="component" value="Unassembled WGS sequence"/>
</dbReference>
<comment type="caution">
    <text evidence="3">The sequence shown here is derived from an EMBL/GenBank/DDBJ whole genome shotgun (WGS) entry which is preliminary data.</text>
</comment>
<dbReference type="InterPro" id="IPR005162">
    <property type="entry name" value="Retrotrans_gag_dom"/>
</dbReference>
<protein>
    <submittedName>
        <fullName evidence="3">23827_t:CDS:1</fullName>
    </submittedName>
</protein>
<dbReference type="PANTHER" id="PTHR33223">
    <property type="entry name" value="CCHC-TYPE DOMAIN-CONTAINING PROTEIN"/>
    <property type="match status" value="1"/>
</dbReference>
<feature type="non-terminal residue" evidence="3">
    <location>
        <position position="1"/>
    </location>
</feature>
<dbReference type="Pfam" id="PF03732">
    <property type="entry name" value="Retrotrans_gag"/>
    <property type="match status" value="1"/>
</dbReference>
<sequence length="202" mass="23559">YEDFLMAAQANGWNANRKKETFGAYLRKGARDWYLEWTDGNAHTWDQLSAAFTAKYLNNDFREQWTEELRGLKQRRSETVEDYYYQVRRMATRAELNPAATLPYFVRGLLPEIKAVVKTHAPVDLAEALTKAKLYESGKMETKKRPKNHVPQKAIPVINNQQSGILVDFEQDPYEDEPMQEDLSKITLKTKSEKKPRMKQQP</sequence>
<dbReference type="OrthoDB" id="2447046at2759"/>
<name>A0A9N9K155_9GLOM</name>